<dbReference type="InterPro" id="IPR018099">
    <property type="entry name" value="Purine_phosphorylase-2_CS"/>
</dbReference>
<dbReference type="NCBIfam" id="NF006599">
    <property type="entry name" value="PRK09136.1"/>
    <property type="match status" value="1"/>
</dbReference>
<dbReference type="PANTHER" id="PTHR42679:SF2">
    <property type="entry name" value="S-METHYL-5'-THIOADENOSINE PHOSPHORYLASE"/>
    <property type="match status" value="1"/>
</dbReference>
<dbReference type="PANTHER" id="PTHR42679">
    <property type="entry name" value="S-METHYL-5'-THIOADENOSINE PHOSPHORYLASE"/>
    <property type="match status" value="1"/>
</dbReference>
<keyword evidence="6" id="KW-1185">Reference proteome</keyword>
<gene>
    <name evidence="5" type="ORF">WDZ17_10715</name>
</gene>
<dbReference type="EC" id="2.4.2.1" evidence="3"/>
<evidence type="ECO:0000313" key="5">
    <source>
        <dbReference type="EMBL" id="MEJ5945762.1"/>
    </source>
</evidence>
<evidence type="ECO:0000256" key="1">
    <source>
        <dbReference type="ARBA" id="ARBA00022676"/>
    </source>
</evidence>
<dbReference type="InterPro" id="IPR000845">
    <property type="entry name" value="Nucleoside_phosphorylase_d"/>
</dbReference>
<dbReference type="Proteomes" id="UP001387100">
    <property type="component" value="Unassembled WGS sequence"/>
</dbReference>
<dbReference type="CDD" id="cd09010">
    <property type="entry name" value="MTAP_SsMTAPII_like_MTIP"/>
    <property type="match status" value="1"/>
</dbReference>
<feature type="binding site" evidence="3">
    <location>
        <position position="25"/>
    </location>
    <ligand>
        <name>phosphate</name>
        <dbReference type="ChEBI" id="CHEBI:43474"/>
    </ligand>
</feature>
<dbReference type="Pfam" id="PF01048">
    <property type="entry name" value="PNP_UDP_1"/>
    <property type="match status" value="1"/>
</dbReference>
<feature type="site" description="Important for substrate specificity" evidence="3">
    <location>
        <position position="186"/>
    </location>
</feature>
<dbReference type="HAMAP" id="MF_01963">
    <property type="entry name" value="MTAP"/>
    <property type="match status" value="1"/>
</dbReference>
<feature type="binding site" evidence="3">
    <location>
        <position position="205"/>
    </location>
    <ligand>
        <name>phosphate</name>
        <dbReference type="ChEBI" id="CHEBI:43474"/>
    </ligand>
</feature>
<dbReference type="GO" id="GO:0017061">
    <property type="term" value="F:S-methyl-5-thioadenosine phosphorylase activity"/>
    <property type="evidence" value="ECO:0007669"/>
    <property type="project" value="UniProtKB-EC"/>
</dbReference>
<dbReference type="InterPro" id="IPR035994">
    <property type="entry name" value="Nucleoside_phosphorylase_sf"/>
</dbReference>
<dbReference type="PROSITE" id="PS01240">
    <property type="entry name" value="PNP_MTAP_2"/>
    <property type="match status" value="1"/>
</dbReference>
<keyword evidence="2 3" id="KW-0808">Transferase</keyword>
<comment type="caution">
    <text evidence="5">The sequence shown here is derived from an EMBL/GenBank/DDBJ whole genome shotgun (WGS) entry which is preliminary data.</text>
</comment>
<sequence>MTSSAPATADDLDGPRPDVGVVGGSGLYALLEDAQTLRVATPWGEHSDGLTVGTVGDRRVAFLPRHGKGHTLPPHRIGYRANLWALRSLGVRQLLTVSAVGSLRPENGPGTLVLPDQVVDRTWGREHTFYDGSSTGPGGPGPVVHAPFADPYCPVGRGVVARTAEAAGERVVDRGVLVTIQGPRFSTRAESQANAAAGWSVVGMTGSPEAGLARELALCCTALTIVTDLDAGVEEGSGVTQAEVLEVFGRTLARVRSVVLDAVQQLPAERTGCACAGALDGVELPFPLPGDDAGSTSGTAGADA</sequence>
<reference evidence="5 6" key="1">
    <citation type="journal article" date="2017" name="Int. J. Syst. Evol. Microbiol.">
        <title>Pseudokineococcus basanitobsidens sp. nov., isolated from volcanic rock.</title>
        <authorList>
            <person name="Lee D.W."/>
            <person name="Park M.Y."/>
            <person name="Kim J.J."/>
            <person name="Kim B.S."/>
        </authorList>
    </citation>
    <scope>NUCLEOTIDE SEQUENCE [LARGE SCALE GENOMIC DNA]</scope>
    <source>
        <strain evidence="5 6">DSM 103726</strain>
    </source>
</reference>
<feature type="binding site" evidence="3">
    <location>
        <begin position="228"/>
        <end position="230"/>
    </location>
    <ligand>
        <name>substrate</name>
    </ligand>
</feature>
<feature type="domain" description="Nucleoside phosphorylase" evidence="4">
    <location>
        <begin position="19"/>
        <end position="263"/>
    </location>
</feature>
<proteinExistence type="inferred from homology"/>
<dbReference type="Gene3D" id="3.40.50.1580">
    <property type="entry name" value="Nucleoside phosphorylase domain"/>
    <property type="match status" value="1"/>
</dbReference>
<comment type="similarity">
    <text evidence="3">Belongs to the PNP/MTAP phosphorylase family. MTAP subfamily.</text>
</comment>
<evidence type="ECO:0000256" key="3">
    <source>
        <dbReference type="HAMAP-Rule" id="MF_01963"/>
    </source>
</evidence>
<protein>
    <recommendedName>
        <fullName evidence="3">Purine nucleoside phosphorylase</fullName>
        <shortName evidence="3">PNP</shortName>
        <ecNumber evidence="3">2.4.2.1</ecNumber>
    </recommendedName>
</protein>
<evidence type="ECO:0000259" key="4">
    <source>
        <dbReference type="Pfam" id="PF01048"/>
    </source>
</evidence>
<comment type="subunit">
    <text evidence="3">Homohexamer. Dimer of a homotrimer.</text>
</comment>
<comment type="function">
    <text evidence="3">Purine nucleoside phosphorylase involved in purine salvage.</text>
</comment>
<feature type="binding site" evidence="3">
    <location>
        <begin position="65"/>
        <end position="66"/>
    </location>
    <ligand>
        <name>phosphate</name>
        <dbReference type="ChEBI" id="CHEBI:43474"/>
    </ligand>
</feature>
<name>A0ABU8RKY6_9ACTN</name>
<dbReference type="RefSeq" id="WP_339575146.1">
    <property type="nucleotide sequence ID" value="NZ_JBBIAA010000011.1"/>
</dbReference>
<accession>A0ABU8RKY6</accession>
<dbReference type="NCBIfam" id="NF005876">
    <property type="entry name" value="PRK07823.1"/>
    <property type="match status" value="1"/>
</dbReference>
<comment type="pathway">
    <text evidence="3">Purine metabolism; purine nucleoside salvage.</text>
</comment>
<organism evidence="5 6">
    <name type="scientific">Pseudokineococcus basanitobsidens</name>
    <dbReference type="NCBI Taxonomy" id="1926649"/>
    <lineage>
        <taxon>Bacteria</taxon>
        <taxon>Bacillati</taxon>
        <taxon>Actinomycetota</taxon>
        <taxon>Actinomycetes</taxon>
        <taxon>Kineosporiales</taxon>
        <taxon>Kineosporiaceae</taxon>
        <taxon>Pseudokineococcus</taxon>
    </lineage>
</organism>
<feature type="binding site" evidence="3">
    <location>
        <begin position="98"/>
        <end position="99"/>
    </location>
    <ligand>
        <name>phosphate</name>
        <dbReference type="ChEBI" id="CHEBI:43474"/>
    </ligand>
</feature>
<comment type="catalytic activity">
    <reaction evidence="3">
        <text>a purine D-ribonucleoside + phosphate = a purine nucleobase + alpha-D-ribose 1-phosphate</text>
        <dbReference type="Rhea" id="RHEA:19805"/>
        <dbReference type="ChEBI" id="CHEBI:26386"/>
        <dbReference type="ChEBI" id="CHEBI:43474"/>
        <dbReference type="ChEBI" id="CHEBI:57720"/>
        <dbReference type="ChEBI" id="CHEBI:142355"/>
        <dbReference type="EC" id="2.4.2.1"/>
    </reaction>
</comment>
<keyword evidence="3" id="KW-0660">Purine salvage</keyword>
<feature type="site" description="Important for substrate specificity" evidence="3">
    <location>
        <position position="241"/>
    </location>
</feature>
<dbReference type="SUPFAM" id="SSF53167">
    <property type="entry name" value="Purine and uridine phosphorylases"/>
    <property type="match status" value="1"/>
</dbReference>
<dbReference type="EMBL" id="JBBIAA010000011">
    <property type="protein sequence ID" value="MEJ5945762.1"/>
    <property type="molecule type" value="Genomic_DNA"/>
</dbReference>
<keyword evidence="1 3" id="KW-0328">Glycosyltransferase</keyword>
<dbReference type="InterPro" id="IPR010044">
    <property type="entry name" value="MTAP"/>
</dbReference>
<feature type="binding site" evidence="3">
    <location>
        <position position="204"/>
    </location>
    <ligand>
        <name>substrate</name>
    </ligand>
</feature>
<comment type="miscellaneous">
    <text evidence="3">Although this enzyme belongs to the family of MTA phosphorylases based on sequence homology, it lacks several conserved amino acids in the substrate binding pocket that confer specificity towards MTA.</text>
</comment>
<evidence type="ECO:0000256" key="2">
    <source>
        <dbReference type="ARBA" id="ARBA00022679"/>
    </source>
</evidence>
<evidence type="ECO:0000313" key="6">
    <source>
        <dbReference type="Proteomes" id="UP001387100"/>
    </source>
</evidence>